<dbReference type="SUPFAM" id="SSF48150">
    <property type="entry name" value="DNA-glycosylase"/>
    <property type="match status" value="1"/>
</dbReference>
<dbReference type="HOGENOM" id="CLU_012862_9_1_1"/>
<sequence>MPTPRVKSPLRQPLRRSTRNATANQEIKIETADHEQDHEQDPVEAVPVKRAARSRTAASPSPKKAKREPSSSPDAHRHKPVKIKDELAKAEALKDRKFKLFSATSRTSPFPDFPRPTPHECTIAHRILAHIHGERHRPEAIIAPTTSAGCGNSPSVLDALIRTILSQNTSNANSTRAKLSMDKEYGGCDKWAEIAHGGQARLQKAIQSGGLAAVKSKVIMGILDQIKDKYGVYSLDHLFRASDQDALQEMMSFPGVGPKTASCVLLFCLQRPSFAVDTHVYRITGLLGWRPGGATTREEAQAHLDAVMPDEEKYPLHLLLVTHGRRCEECKAGGKSGGKCKLRKVFKGGRFDAGAWAEIAEVVEGEGVKEEEVVEGELVKGNAVKQKVVKKEAAVKEEQE</sequence>
<protein>
    <recommendedName>
        <fullName evidence="2">HhH-GPD domain-containing protein</fullName>
    </recommendedName>
</protein>
<dbReference type="GO" id="GO:0006285">
    <property type="term" value="P:base-excision repair, AP site formation"/>
    <property type="evidence" value="ECO:0007669"/>
    <property type="project" value="UniProtKB-ARBA"/>
</dbReference>
<dbReference type="VEuPathDB" id="FungiDB:CPUR_00658"/>
<dbReference type="InterPro" id="IPR003265">
    <property type="entry name" value="HhH-GPD_domain"/>
</dbReference>
<dbReference type="Gene3D" id="1.10.340.30">
    <property type="entry name" value="Hypothetical protein, domain 2"/>
    <property type="match status" value="1"/>
</dbReference>
<evidence type="ECO:0000313" key="4">
    <source>
        <dbReference type="Proteomes" id="UP000016801"/>
    </source>
</evidence>
<dbReference type="AlphaFoldDB" id="M1VYE7"/>
<dbReference type="eggNOG" id="ENOG502QRUG">
    <property type="taxonomic scope" value="Eukaryota"/>
</dbReference>
<dbReference type="PANTHER" id="PTHR47203">
    <property type="match status" value="1"/>
</dbReference>
<dbReference type="InterPro" id="IPR023170">
    <property type="entry name" value="HhH_base_excis_C"/>
</dbReference>
<dbReference type="Proteomes" id="UP000016801">
    <property type="component" value="Unassembled WGS sequence"/>
</dbReference>
<evidence type="ECO:0000256" key="1">
    <source>
        <dbReference type="SAM" id="MobiDB-lite"/>
    </source>
</evidence>
<dbReference type="InterPro" id="IPR011257">
    <property type="entry name" value="DNA_glycosylase"/>
</dbReference>
<evidence type="ECO:0000259" key="2">
    <source>
        <dbReference type="SMART" id="SM00478"/>
    </source>
</evidence>
<proteinExistence type="predicted"/>
<comment type="caution">
    <text evidence="3">The sequence shown here is derived from an EMBL/GenBank/DDBJ whole genome shotgun (WGS) entry which is preliminary data.</text>
</comment>
<keyword evidence="4" id="KW-1185">Reference proteome</keyword>
<organism evidence="3 4">
    <name type="scientific">Claviceps purpurea (strain 20.1)</name>
    <name type="common">Ergot fungus</name>
    <name type="synonym">Sphacelia segetum</name>
    <dbReference type="NCBI Taxonomy" id="1111077"/>
    <lineage>
        <taxon>Eukaryota</taxon>
        <taxon>Fungi</taxon>
        <taxon>Dikarya</taxon>
        <taxon>Ascomycota</taxon>
        <taxon>Pezizomycotina</taxon>
        <taxon>Sordariomycetes</taxon>
        <taxon>Hypocreomycetidae</taxon>
        <taxon>Hypocreales</taxon>
        <taxon>Clavicipitaceae</taxon>
        <taxon>Claviceps</taxon>
    </lineage>
</organism>
<dbReference type="PhylomeDB" id="M1VYE7"/>
<dbReference type="PANTHER" id="PTHR47203:SF1">
    <property type="entry name" value="HYPOTHETICAL BASE EXCISION DNA REPAIR PROTEIN (EUROFUNG)"/>
    <property type="match status" value="1"/>
</dbReference>
<dbReference type="SMART" id="SM00478">
    <property type="entry name" value="ENDO3c"/>
    <property type="match status" value="1"/>
</dbReference>
<dbReference type="CDD" id="cd00056">
    <property type="entry name" value="ENDO3c"/>
    <property type="match status" value="1"/>
</dbReference>
<evidence type="ECO:0000313" key="3">
    <source>
        <dbReference type="EMBL" id="CCE27186.1"/>
    </source>
</evidence>
<gene>
    <name evidence="3" type="ORF">CPUR_00658</name>
</gene>
<feature type="domain" description="HhH-GPD" evidence="2">
    <location>
        <begin position="165"/>
        <end position="326"/>
    </location>
</feature>
<dbReference type="GO" id="GO:0000702">
    <property type="term" value="F:oxidized base lesion DNA N-glycosylase activity"/>
    <property type="evidence" value="ECO:0007669"/>
    <property type="project" value="UniProtKB-ARBA"/>
</dbReference>
<name>M1VYE7_CLAP2</name>
<accession>M1VYE7</accession>
<dbReference type="Gene3D" id="1.10.1670.10">
    <property type="entry name" value="Helix-hairpin-Helix base-excision DNA repair enzymes (C-terminal)"/>
    <property type="match status" value="1"/>
</dbReference>
<feature type="region of interest" description="Disordered" evidence="1">
    <location>
        <begin position="1"/>
        <end position="83"/>
    </location>
</feature>
<dbReference type="Pfam" id="PF00730">
    <property type="entry name" value="HhH-GPD"/>
    <property type="match status" value="1"/>
</dbReference>
<reference evidence="3 4" key="1">
    <citation type="journal article" date="2013" name="PLoS Genet.">
        <title>Plant-symbiotic fungi as chemical engineers: Multi-genome analysis of the Clavicipitaceae reveals dynamics of alkaloid loci.</title>
        <authorList>
            <person name="Schardl C.L."/>
            <person name="Young C.A."/>
            <person name="Hesse U."/>
            <person name="Amyotte S.G."/>
            <person name="Andreeva K."/>
            <person name="Calie P.J."/>
            <person name="Fleetwood D.J."/>
            <person name="Haws D.C."/>
            <person name="Moore N."/>
            <person name="Oeser B."/>
            <person name="Panaccione D.G."/>
            <person name="Schweri K.K."/>
            <person name="Voisey C.R."/>
            <person name="Farman M.L."/>
            <person name="Jaromczyk J.W."/>
            <person name="Roe B.A."/>
            <person name="O'Sullivan D.M."/>
            <person name="Scott B."/>
            <person name="Tudzynski P."/>
            <person name="An Z."/>
            <person name="Arnaoudova E.G."/>
            <person name="Bullock C.T."/>
            <person name="Charlton N.D."/>
            <person name="Chen L."/>
            <person name="Cox M."/>
            <person name="Dinkins R.D."/>
            <person name="Florea S."/>
            <person name="Glenn A.E."/>
            <person name="Gordon A."/>
            <person name="Gueldener U."/>
            <person name="Harris D.R."/>
            <person name="Hollin W."/>
            <person name="Jaromczyk J."/>
            <person name="Johnson R.D."/>
            <person name="Khan A.K."/>
            <person name="Leistner E."/>
            <person name="Leuchtmann A."/>
            <person name="Li C."/>
            <person name="Liu J."/>
            <person name="Liu J."/>
            <person name="Liu M."/>
            <person name="Mace W."/>
            <person name="Machado C."/>
            <person name="Nagabhyru P."/>
            <person name="Pan J."/>
            <person name="Schmid J."/>
            <person name="Sugawara K."/>
            <person name="Steiner U."/>
            <person name="Takach J.E."/>
            <person name="Tanaka E."/>
            <person name="Webb J.S."/>
            <person name="Wilson E.V."/>
            <person name="Wiseman J.L."/>
            <person name="Yoshida R."/>
            <person name="Zeng Z."/>
        </authorList>
    </citation>
    <scope>NUCLEOTIDE SEQUENCE [LARGE SCALE GENOMIC DNA]</scope>
    <source>
        <strain evidence="3 4">20.1</strain>
    </source>
</reference>
<dbReference type="OrthoDB" id="5607at2759"/>
<dbReference type="EMBL" id="CAGA01000003">
    <property type="protein sequence ID" value="CCE27186.1"/>
    <property type="molecule type" value="Genomic_DNA"/>
</dbReference>
<feature type="compositionally biased region" description="Basic and acidic residues" evidence="1">
    <location>
        <begin position="27"/>
        <end position="41"/>
    </location>
</feature>
<dbReference type="STRING" id="1111077.M1VYE7"/>